<gene>
    <name evidence="2" type="ORF">GO606_16595</name>
</gene>
<organism evidence="2 3">
    <name type="scientific">Aromatoleum anaerobium</name>
    <dbReference type="NCBI Taxonomy" id="182180"/>
    <lineage>
        <taxon>Bacteria</taxon>
        <taxon>Pseudomonadati</taxon>
        <taxon>Pseudomonadota</taxon>
        <taxon>Betaproteobacteria</taxon>
        <taxon>Rhodocyclales</taxon>
        <taxon>Rhodocyclaceae</taxon>
        <taxon>Aromatoleum</taxon>
    </lineage>
</organism>
<dbReference type="Pfam" id="PF07424">
    <property type="entry name" value="TrbM"/>
    <property type="match status" value="1"/>
</dbReference>
<dbReference type="Proteomes" id="UP000615989">
    <property type="component" value="Unassembled WGS sequence"/>
</dbReference>
<reference evidence="2" key="1">
    <citation type="submission" date="2019-12" db="EMBL/GenBank/DDBJ databases">
        <title>Comparative genomics gives insights into the taxonomy of the Azoarcus-Aromatoleum group and reveals separate origins of nif in the plant-associated Azoarcus and non-plant-associated Aromatoleum sub-groups.</title>
        <authorList>
            <person name="Lafos M."/>
            <person name="Maluk M."/>
            <person name="Batista M."/>
            <person name="Junghare M."/>
            <person name="Carmona M."/>
            <person name="Faoro H."/>
            <person name="Cruz L.M."/>
            <person name="Battistoni F."/>
            <person name="De Souza E."/>
            <person name="Pedrosa F."/>
            <person name="Chen W.-M."/>
            <person name="Poole P.S."/>
            <person name="Dixon R.A."/>
            <person name="James E.K."/>
        </authorList>
    </citation>
    <scope>NUCLEOTIDE SEQUENCE</scope>
    <source>
        <strain evidence="2">LuFRes1</strain>
    </source>
</reference>
<name>A0ABX1PP27_9RHOO</name>
<sequence>MKKNLFGMVLVAAALSAAANSASAQDADVLSGDTRLACEAILCLSTGQRPSECTPSLDRYFGIKKKKLSDTLEARLDFLNKCPVANQTPQMSALVRAISRGAGRCDAASLNSTLQMWTGGDGGEIYISNRMPDHCAAYTGHAYTDFNVKEPTSETSARLTAEGHGVEGRVNQAAARMKPKRVSALIQRGALR</sequence>
<keyword evidence="1" id="KW-0732">Signal</keyword>
<evidence type="ECO:0000313" key="2">
    <source>
        <dbReference type="EMBL" id="NMG26304.1"/>
    </source>
</evidence>
<feature type="signal peptide" evidence="1">
    <location>
        <begin position="1"/>
        <end position="24"/>
    </location>
</feature>
<evidence type="ECO:0000256" key="1">
    <source>
        <dbReference type="SAM" id="SignalP"/>
    </source>
</evidence>
<evidence type="ECO:0000313" key="3">
    <source>
        <dbReference type="Proteomes" id="UP000615989"/>
    </source>
</evidence>
<protein>
    <submittedName>
        <fullName evidence="2">Conjugal transfer protein TrbM</fullName>
    </submittedName>
</protein>
<accession>A0ABX1PP27</accession>
<dbReference type="InterPro" id="IPR009989">
    <property type="entry name" value="TrbM"/>
</dbReference>
<dbReference type="RefSeq" id="WP_169119630.1">
    <property type="nucleotide sequence ID" value="NZ_WTVG02000001.1"/>
</dbReference>
<keyword evidence="3" id="KW-1185">Reference proteome</keyword>
<dbReference type="EMBL" id="WTVG01000063">
    <property type="protein sequence ID" value="NMG26304.1"/>
    <property type="molecule type" value="Genomic_DNA"/>
</dbReference>
<feature type="chain" id="PRO_5046561213" evidence="1">
    <location>
        <begin position="25"/>
        <end position="192"/>
    </location>
</feature>
<comment type="caution">
    <text evidence="2">The sequence shown here is derived from an EMBL/GenBank/DDBJ whole genome shotgun (WGS) entry which is preliminary data.</text>
</comment>
<proteinExistence type="predicted"/>